<feature type="compositionally biased region" description="Polar residues" evidence="1">
    <location>
        <begin position="886"/>
        <end position="899"/>
    </location>
</feature>
<feature type="compositionally biased region" description="Polar residues" evidence="1">
    <location>
        <begin position="542"/>
        <end position="556"/>
    </location>
</feature>
<feature type="region of interest" description="Disordered" evidence="1">
    <location>
        <begin position="64"/>
        <end position="210"/>
    </location>
</feature>
<feature type="compositionally biased region" description="Low complexity" evidence="1">
    <location>
        <begin position="525"/>
        <end position="541"/>
    </location>
</feature>
<evidence type="ECO:0000313" key="2">
    <source>
        <dbReference type="EMBL" id="KAL1409962.1"/>
    </source>
</evidence>
<feature type="compositionally biased region" description="Pro residues" evidence="1">
    <location>
        <begin position="91"/>
        <end position="109"/>
    </location>
</feature>
<comment type="caution">
    <text evidence="2">The sequence shown here is derived from an EMBL/GenBank/DDBJ whole genome shotgun (WGS) entry which is preliminary data.</text>
</comment>
<feature type="compositionally biased region" description="Low complexity" evidence="1">
    <location>
        <begin position="274"/>
        <end position="292"/>
    </location>
</feature>
<feature type="compositionally biased region" description="Low complexity" evidence="1">
    <location>
        <begin position="192"/>
        <end position="208"/>
    </location>
</feature>
<feature type="compositionally biased region" description="Low complexity" evidence="1">
    <location>
        <begin position="78"/>
        <end position="90"/>
    </location>
</feature>
<protein>
    <recommendedName>
        <fullName evidence="4">ENTH domain-containing protein</fullName>
    </recommendedName>
</protein>
<feature type="compositionally biased region" description="Low complexity" evidence="1">
    <location>
        <begin position="694"/>
        <end position="714"/>
    </location>
</feature>
<keyword evidence="3" id="KW-1185">Reference proteome</keyword>
<evidence type="ECO:0000256" key="1">
    <source>
        <dbReference type="SAM" id="MobiDB-lite"/>
    </source>
</evidence>
<feature type="region of interest" description="Disordered" evidence="1">
    <location>
        <begin position="257"/>
        <end position="318"/>
    </location>
</feature>
<feature type="compositionally biased region" description="Pro residues" evidence="1">
    <location>
        <begin position="975"/>
        <end position="988"/>
    </location>
</feature>
<dbReference type="GeneID" id="95985004"/>
<dbReference type="RefSeq" id="XP_069209906.1">
    <property type="nucleotide sequence ID" value="XM_069352488.1"/>
</dbReference>
<feature type="compositionally biased region" description="Polar residues" evidence="1">
    <location>
        <begin position="839"/>
        <end position="850"/>
    </location>
</feature>
<feature type="region of interest" description="Disordered" evidence="1">
    <location>
        <begin position="657"/>
        <end position="760"/>
    </location>
</feature>
<feature type="compositionally biased region" description="Pro residues" evidence="1">
    <location>
        <begin position="658"/>
        <end position="672"/>
    </location>
</feature>
<feature type="compositionally biased region" description="Polar residues" evidence="1">
    <location>
        <begin position="792"/>
        <end position="801"/>
    </location>
</feature>
<feature type="compositionally biased region" description="Low complexity" evidence="1">
    <location>
        <begin position="1006"/>
        <end position="1035"/>
    </location>
</feature>
<dbReference type="EMBL" id="JBBXJM010000003">
    <property type="protein sequence ID" value="KAL1409962.1"/>
    <property type="molecule type" value="Genomic_DNA"/>
</dbReference>
<organism evidence="2 3">
    <name type="scientific">Vanrija albida</name>
    <dbReference type="NCBI Taxonomy" id="181172"/>
    <lineage>
        <taxon>Eukaryota</taxon>
        <taxon>Fungi</taxon>
        <taxon>Dikarya</taxon>
        <taxon>Basidiomycota</taxon>
        <taxon>Agaricomycotina</taxon>
        <taxon>Tremellomycetes</taxon>
        <taxon>Trichosporonales</taxon>
        <taxon>Trichosporonaceae</taxon>
        <taxon>Vanrija</taxon>
    </lineage>
</organism>
<evidence type="ECO:0008006" key="4">
    <source>
        <dbReference type="Google" id="ProtNLM"/>
    </source>
</evidence>
<feature type="region of interest" description="Disordered" evidence="1">
    <location>
        <begin position="510"/>
        <end position="586"/>
    </location>
</feature>
<proteinExistence type="predicted"/>
<reference evidence="2 3" key="1">
    <citation type="submission" date="2023-08" db="EMBL/GenBank/DDBJ databases">
        <title>Annotated Genome Sequence of Vanrija albida AlHP1.</title>
        <authorList>
            <person name="Herzog R."/>
        </authorList>
    </citation>
    <scope>NUCLEOTIDE SEQUENCE [LARGE SCALE GENOMIC DNA]</scope>
    <source>
        <strain evidence="2 3">AlHP1</strain>
    </source>
</reference>
<dbReference type="Proteomes" id="UP001565368">
    <property type="component" value="Unassembled WGS sequence"/>
</dbReference>
<accession>A0ABR3Q5R0</accession>
<feature type="compositionally biased region" description="Pro residues" evidence="1">
    <location>
        <begin position="916"/>
        <end position="930"/>
    </location>
</feature>
<feature type="region of interest" description="Disordered" evidence="1">
    <location>
        <begin position="777"/>
        <end position="1126"/>
    </location>
</feature>
<feature type="compositionally biased region" description="Pro residues" evidence="1">
    <location>
        <begin position="820"/>
        <end position="831"/>
    </location>
</feature>
<feature type="region of interest" description="Disordered" evidence="1">
    <location>
        <begin position="474"/>
        <end position="496"/>
    </location>
</feature>
<feature type="compositionally biased region" description="Pro residues" evidence="1">
    <location>
        <begin position="1074"/>
        <end position="1090"/>
    </location>
</feature>
<gene>
    <name evidence="2" type="ORF">Q8F55_003961</name>
</gene>
<feature type="compositionally biased region" description="Low complexity" evidence="1">
    <location>
        <begin position="569"/>
        <end position="578"/>
    </location>
</feature>
<feature type="compositionally biased region" description="Low complexity" evidence="1">
    <location>
        <begin position="931"/>
        <end position="957"/>
    </location>
</feature>
<name>A0ABR3Q5R0_9TREE</name>
<feature type="compositionally biased region" description="Low complexity" evidence="1">
    <location>
        <begin position="723"/>
        <end position="760"/>
    </location>
</feature>
<sequence>MDDPWATPWGGGGGKPPADPLRGLSMSPPPGELDDDVADPWAPKLPKADPLPTLAALGVAAPAGGAAMGWEDGGGWGAPPTAASHAAEPEPASPPDEPAPPPAPAPAPEPEPEPETETEIPTPPAPEPEPETQLQTALDAVAPAPTPAPAPAPWSADPEADFEATLSRLSTPPPPRLSLGSRGELSPRESLEAALAAAAPRKSLSLSPRVSAEVVRSAAPLRAGSPLATTASAAMARAPSFGADEFGDFGGGFAETSFSADTSDPWGGGGGAWGAAPASSSRRSSAASATPADDSDEYAAWGGVARPKGPEAPTAQETQWESAQRTMALQQARAPFEKVERLKRDWDDVAAAAIGENTVDALTDAEEATLDQGVKAVDDKVSNTLSSLGTLPDGINTYPTVLSAQTSYQKYQQALARPNPNPASSLLHVPVRARRRDESLNSFGPGLDALWSGRSKLGEPDAVVAAAAATDDAGPSKWSFWRKSTAPPKTLTTSGGGILEVKDVSAVASPTVASPTSMTGRPATPGSIPADAASIAPSIGSNRPSTSRAPSISSRPGTPAAPEKTSYDAGGSATDPTPAAAPAPAAPTGVSRFWGRFGRRAASQPVPADDVAEAKEDIELSPHDFAFLSDVPSNAAPGTGDLLVMDGGMPGIESILAPAPPPLPAPLAPPPRSGSGSGAAFAPRMAAPPKPASDFDLLSGLDFDAPAPAPAAAPTSQGWDTLLAPSAPSPSRIASPPIAPSPASRLSTSTPPLAPARAATPPIATIAPAIAPIAPVPQRTASPLSGVPPRTASPSVLSPISPSFGAPLAPSPAPRLASPPTAPRIASPPVPAAFSSSPLTASRPASSRGSLGSLPPTQLPPAQPAQPSLASFATLQALPALKPTPTGDSLRSASPQPAWTASPMAPGLGQTLAPTPAAPAPAFAPPPVTPARPSVSPADDFGDFGDFADFGAPPAAANTSFDDFGDFSAFESSQPPTPLPKSPNPPTPIAKWSNPPTPIAKLSPVAQQPSRFPFPAQSPSPASASASASASLPAPNGTASTMRLVTPPSRRGPSVDHSPALSLLSMASHSPGRWPSPPSPVPPPLAPPPSGTRQNAGASFGLAPPPPPASRPNYDGGNIIDLMDDD</sequence>
<evidence type="ECO:0000313" key="3">
    <source>
        <dbReference type="Proteomes" id="UP001565368"/>
    </source>
</evidence>
<feature type="region of interest" description="Disordered" evidence="1">
    <location>
        <begin position="1"/>
        <end position="50"/>
    </location>
</feature>